<organism evidence="2">
    <name type="scientific">Guillardia theta (strain CCMP2712)</name>
    <name type="common">Cryptophyte</name>
    <dbReference type="NCBI Taxonomy" id="905079"/>
    <lineage>
        <taxon>Eukaryota</taxon>
        <taxon>Cryptophyceae</taxon>
        <taxon>Pyrenomonadales</taxon>
        <taxon>Geminigeraceae</taxon>
        <taxon>Guillardia</taxon>
    </lineage>
</organism>
<dbReference type="Proteomes" id="UP000011087">
    <property type="component" value="Unassembled WGS sequence"/>
</dbReference>
<evidence type="ECO:0000313" key="2">
    <source>
        <dbReference type="EMBL" id="EKX53137.1"/>
    </source>
</evidence>
<keyword evidence="4" id="KW-1185">Reference proteome</keyword>
<dbReference type="AlphaFoldDB" id="L1JXP2"/>
<feature type="region of interest" description="Disordered" evidence="1">
    <location>
        <begin position="1"/>
        <end position="45"/>
    </location>
</feature>
<dbReference type="OrthoDB" id="10536658at2759"/>
<reference evidence="4" key="2">
    <citation type="submission" date="2012-11" db="EMBL/GenBank/DDBJ databases">
        <authorList>
            <person name="Kuo A."/>
            <person name="Curtis B.A."/>
            <person name="Tanifuji G."/>
            <person name="Burki F."/>
            <person name="Gruber A."/>
            <person name="Irimia M."/>
            <person name="Maruyama S."/>
            <person name="Arias M.C."/>
            <person name="Ball S.G."/>
            <person name="Gile G.H."/>
            <person name="Hirakawa Y."/>
            <person name="Hopkins J.F."/>
            <person name="Rensing S.A."/>
            <person name="Schmutz J."/>
            <person name="Symeonidi A."/>
            <person name="Elias M."/>
            <person name="Eveleigh R.J."/>
            <person name="Herman E.K."/>
            <person name="Klute M.J."/>
            <person name="Nakayama T."/>
            <person name="Obornik M."/>
            <person name="Reyes-Prieto A."/>
            <person name="Armbrust E.V."/>
            <person name="Aves S.J."/>
            <person name="Beiko R.G."/>
            <person name="Coutinho P."/>
            <person name="Dacks J.B."/>
            <person name="Durnford D.G."/>
            <person name="Fast N.M."/>
            <person name="Green B.R."/>
            <person name="Grisdale C."/>
            <person name="Hempe F."/>
            <person name="Henrissat B."/>
            <person name="Hoppner M.P."/>
            <person name="Ishida K.-I."/>
            <person name="Kim E."/>
            <person name="Koreny L."/>
            <person name="Kroth P.G."/>
            <person name="Liu Y."/>
            <person name="Malik S.-B."/>
            <person name="Maier U.G."/>
            <person name="McRose D."/>
            <person name="Mock T."/>
            <person name="Neilson J.A."/>
            <person name="Onodera N.T."/>
            <person name="Poole A.M."/>
            <person name="Pritham E.J."/>
            <person name="Richards T.A."/>
            <person name="Rocap G."/>
            <person name="Roy S.W."/>
            <person name="Sarai C."/>
            <person name="Schaack S."/>
            <person name="Shirato S."/>
            <person name="Slamovits C.H."/>
            <person name="Spencer D.F."/>
            <person name="Suzuki S."/>
            <person name="Worden A.Z."/>
            <person name="Zauner S."/>
            <person name="Barry K."/>
            <person name="Bell C."/>
            <person name="Bharti A.K."/>
            <person name="Crow J.A."/>
            <person name="Grimwood J."/>
            <person name="Kramer R."/>
            <person name="Lindquist E."/>
            <person name="Lucas S."/>
            <person name="Salamov A."/>
            <person name="McFadden G.I."/>
            <person name="Lane C.E."/>
            <person name="Keeling P.J."/>
            <person name="Gray M.W."/>
            <person name="Grigoriev I.V."/>
            <person name="Archibald J.M."/>
        </authorList>
    </citation>
    <scope>NUCLEOTIDE SEQUENCE</scope>
    <source>
        <strain evidence="4">CCMP2712</strain>
    </source>
</reference>
<feature type="compositionally biased region" description="Basic and acidic residues" evidence="1">
    <location>
        <begin position="124"/>
        <end position="160"/>
    </location>
</feature>
<dbReference type="RefSeq" id="XP_005840117.1">
    <property type="nucleotide sequence ID" value="XM_005840060.1"/>
</dbReference>
<evidence type="ECO:0000256" key="1">
    <source>
        <dbReference type="SAM" id="MobiDB-lite"/>
    </source>
</evidence>
<dbReference type="HOGENOM" id="CLU_1017229_0_0_1"/>
<proteinExistence type="predicted"/>
<name>L1JXP2_GUITC</name>
<dbReference type="PaxDb" id="55529-EKX53137"/>
<dbReference type="EnsemblProtists" id="EKX53137">
    <property type="protein sequence ID" value="EKX53137"/>
    <property type="gene ID" value="GUITHDRAFT_150536"/>
</dbReference>
<dbReference type="Gene3D" id="6.10.280.30">
    <property type="match status" value="2"/>
</dbReference>
<dbReference type="OMA" id="NKARHEN"/>
<gene>
    <name evidence="2" type="ORF">GUITHDRAFT_150536</name>
</gene>
<protein>
    <submittedName>
        <fullName evidence="2 3">Uncharacterized protein</fullName>
    </submittedName>
</protein>
<accession>L1JXP2</accession>
<evidence type="ECO:0000313" key="4">
    <source>
        <dbReference type="Proteomes" id="UP000011087"/>
    </source>
</evidence>
<dbReference type="EMBL" id="JH992971">
    <property type="protein sequence ID" value="EKX53137.1"/>
    <property type="molecule type" value="Genomic_DNA"/>
</dbReference>
<dbReference type="GeneID" id="17309535"/>
<dbReference type="KEGG" id="gtt:GUITHDRAFT_150536"/>
<feature type="region of interest" description="Disordered" evidence="1">
    <location>
        <begin position="251"/>
        <end position="274"/>
    </location>
</feature>
<reference evidence="2 4" key="1">
    <citation type="journal article" date="2012" name="Nature">
        <title>Algal genomes reveal evolutionary mosaicism and the fate of nucleomorphs.</title>
        <authorList>
            <consortium name="DOE Joint Genome Institute"/>
            <person name="Curtis B.A."/>
            <person name="Tanifuji G."/>
            <person name="Burki F."/>
            <person name="Gruber A."/>
            <person name="Irimia M."/>
            <person name="Maruyama S."/>
            <person name="Arias M.C."/>
            <person name="Ball S.G."/>
            <person name="Gile G.H."/>
            <person name="Hirakawa Y."/>
            <person name="Hopkins J.F."/>
            <person name="Kuo A."/>
            <person name="Rensing S.A."/>
            <person name="Schmutz J."/>
            <person name="Symeonidi A."/>
            <person name="Elias M."/>
            <person name="Eveleigh R.J."/>
            <person name="Herman E.K."/>
            <person name="Klute M.J."/>
            <person name="Nakayama T."/>
            <person name="Obornik M."/>
            <person name="Reyes-Prieto A."/>
            <person name="Armbrust E.V."/>
            <person name="Aves S.J."/>
            <person name="Beiko R.G."/>
            <person name="Coutinho P."/>
            <person name="Dacks J.B."/>
            <person name="Durnford D.G."/>
            <person name="Fast N.M."/>
            <person name="Green B.R."/>
            <person name="Grisdale C.J."/>
            <person name="Hempel F."/>
            <person name="Henrissat B."/>
            <person name="Hoppner M.P."/>
            <person name="Ishida K."/>
            <person name="Kim E."/>
            <person name="Koreny L."/>
            <person name="Kroth P.G."/>
            <person name="Liu Y."/>
            <person name="Malik S.B."/>
            <person name="Maier U.G."/>
            <person name="McRose D."/>
            <person name="Mock T."/>
            <person name="Neilson J.A."/>
            <person name="Onodera N.T."/>
            <person name="Poole A.M."/>
            <person name="Pritham E.J."/>
            <person name="Richards T.A."/>
            <person name="Rocap G."/>
            <person name="Roy S.W."/>
            <person name="Sarai C."/>
            <person name="Schaack S."/>
            <person name="Shirato S."/>
            <person name="Slamovits C.H."/>
            <person name="Spencer D.F."/>
            <person name="Suzuki S."/>
            <person name="Worden A.Z."/>
            <person name="Zauner S."/>
            <person name="Barry K."/>
            <person name="Bell C."/>
            <person name="Bharti A.K."/>
            <person name="Crow J.A."/>
            <person name="Grimwood J."/>
            <person name="Kramer R."/>
            <person name="Lindquist E."/>
            <person name="Lucas S."/>
            <person name="Salamov A."/>
            <person name="McFadden G.I."/>
            <person name="Lane C.E."/>
            <person name="Keeling P.J."/>
            <person name="Gray M.W."/>
            <person name="Grigoriev I.V."/>
            <person name="Archibald J.M."/>
        </authorList>
    </citation>
    <scope>NUCLEOTIDE SEQUENCE</scope>
    <source>
        <strain evidence="2 4">CCMP2712</strain>
    </source>
</reference>
<sequence length="274" mass="30648">MPESVVIEVPVKSPVQGTKSPAQVRLESRANEPRSPLSPAALKQNLENAELNRKNLLMARAEKCRDNYSKAKEVSITQKEAFNEKTNLQAESIQNRLAVAEANRLAQTEKCLEQTKAMNQRVQEAQKKREEQIASEKEELDKSVSSSKERLSAAEERRTSMLREAQEKAAAEVAKAKELAAKKQQSLQDMDEKIKEKLSAAEDRRNIILSEQKEKAAAAYIHAKDVSAQQQAKETQLRDDLENKIQAKLAEAENRRLSGSPAKFAKAKADESIN</sequence>
<evidence type="ECO:0000313" key="3">
    <source>
        <dbReference type="EnsemblProtists" id="EKX53137"/>
    </source>
</evidence>
<feature type="region of interest" description="Disordered" evidence="1">
    <location>
        <begin position="121"/>
        <end position="160"/>
    </location>
</feature>
<reference evidence="3" key="3">
    <citation type="submission" date="2015-06" db="UniProtKB">
        <authorList>
            <consortium name="EnsemblProtists"/>
        </authorList>
    </citation>
    <scope>IDENTIFICATION</scope>
</reference>